<organism evidence="1">
    <name type="scientific">Rhizophora mucronata</name>
    <name type="common">Asiatic mangrove</name>
    <dbReference type="NCBI Taxonomy" id="61149"/>
    <lineage>
        <taxon>Eukaryota</taxon>
        <taxon>Viridiplantae</taxon>
        <taxon>Streptophyta</taxon>
        <taxon>Embryophyta</taxon>
        <taxon>Tracheophyta</taxon>
        <taxon>Spermatophyta</taxon>
        <taxon>Magnoliopsida</taxon>
        <taxon>eudicotyledons</taxon>
        <taxon>Gunneridae</taxon>
        <taxon>Pentapetalae</taxon>
        <taxon>rosids</taxon>
        <taxon>fabids</taxon>
        <taxon>Malpighiales</taxon>
        <taxon>Rhizophoraceae</taxon>
        <taxon>Rhizophora</taxon>
    </lineage>
</organism>
<dbReference type="EMBL" id="GGEC01006760">
    <property type="protein sequence ID" value="MBW87243.1"/>
    <property type="molecule type" value="Transcribed_RNA"/>
</dbReference>
<accession>A0A2P2J1A0</accession>
<evidence type="ECO:0000313" key="1">
    <source>
        <dbReference type="EMBL" id="MBW87243.1"/>
    </source>
</evidence>
<sequence>MPKNIIICHEIFFFFFPLSIPSTSPLNSPHLLWSRSIMELEACLSHVSLYSSWDMENVPI</sequence>
<protein>
    <submittedName>
        <fullName evidence="1">Uncharacterized protein</fullName>
    </submittedName>
</protein>
<reference evidence="1" key="1">
    <citation type="submission" date="2018-02" db="EMBL/GenBank/DDBJ databases">
        <title>Rhizophora mucronata_Transcriptome.</title>
        <authorList>
            <person name="Meera S.P."/>
            <person name="Sreeshan A."/>
            <person name="Augustine A."/>
        </authorList>
    </citation>
    <scope>NUCLEOTIDE SEQUENCE</scope>
    <source>
        <tissue evidence="1">Leaf</tissue>
    </source>
</reference>
<proteinExistence type="predicted"/>
<name>A0A2P2J1A0_RHIMU</name>
<dbReference type="AlphaFoldDB" id="A0A2P2J1A0"/>